<accession>A0ABV9RZQ5</accession>
<dbReference type="PANTHER" id="PTHR30136:SF24">
    <property type="entry name" value="HTH-TYPE TRANSCRIPTIONAL REPRESSOR ALLR"/>
    <property type="match status" value="1"/>
</dbReference>
<gene>
    <name evidence="6" type="ORF">ACFPCV_09835</name>
</gene>
<dbReference type="Pfam" id="PF01614">
    <property type="entry name" value="IclR_C"/>
    <property type="match status" value="1"/>
</dbReference>
<reference evidence="7" key="1">
    <citation type="journal article" date="2019" name="Int. J. Syst. Evol. Microbiol.">
        <title>The Global Catalogue of Microorganisms (GCM) 10K type strain sequencing project: providing services to taxonomists for standard genome sequencing and annotation.</title>
        <authorList>
            <consortium name="The Broad Institute Genomics Platform"/>
            <consortium name="The Broad Institute Genome Sequencing Center for Infectious Disease"/>
            <person name="Wu L."/>
            <person name="Ma J."/>
        </authorList>
    </citation>
    <scope>NUCLEOTIDE SEQUENCE [LARGE SCALE GENOMIC DNA]</scope>
    <source>
        <strain evidence="7">ZS-22-S1</strain>
    </source>
</reference>
<keyword evidence="1" id="KW-0805">Transcription regulation</keyword>
<dbReference type="Gene3D" id="1.10.10.10">
    <property type="entry name" value="Winged helix-like DNA-binding domain superfamily/Winged helix DNA-binding domain"/>
    <property type="match status" value="1"/>
</dbReference>
<keyword evidence="3" id="KW-0804">Transcription</keyword>
<proteinExistence type="predicted"/>
<dbReference type="InterPro" id="IPR036388">
    <property type="entry name" value="WH-like_DNA-bd_sf"/>
</dbReference>
<dbReference type="PANTHER" id="PTHR30136">
    <property type="entry name" value="HELIX-TURN-HELIX TRANSCRIPTIONAL REGULATOR, ICLR FAMILY"/>
    <property type="match status" value="1"/>
</dbReference>
<evidence type="ECO:0000259" key="4">
    <source>
        <dbReference type="PROSITE" id="PS51077"/>
    </source>
</evidence>
<keyword evidence="2" id="KW-0238">DNA-binding</keyword>
<organism evidence="6 7">
    <name type="scientific">Actinophytocola glycyrrhizae</name>
    <dbReference type="NCBI Taxonomy" id="2044873"/>
    <lineage>
        <taxon>Bacteria</taxon>
        <taxon>Bacillati</taxon>
        <taxon>Actinomycetota</taxon>
        <taxon>Actinomycetes</taxon>
        <taxon>Pseudonocardiales</taxon>
        <taxon>Pseudonocardiaceae</taxon>
    </lineage>
</organism>
<name>A0ABV9RZQ5_9PSEU</name>
<dbReference type="SMART" id="SM00346">
    <property type="entry name" value="HTH_ICLR"/>
    <property type="match status" value="1"/>
</dbReference>
<evidence type="ECO:0000259" key="5">
    <source>
        <dbReference type="PROSITE" id="PS51078"/>
    </source>
</evidence>
<dbReference type="InterPro" id="IPR014757">
    <property type="entry name" value="Tscrpt_reg_IclR_C"/>
</dbReference>
<dbReference type="EMBL" id="JBHSIS010000004">
    <property type="protein sequence ID" value="MFC4853806.1"/>
    <property type="molecule type" value="Genomic_DNA"/>
</dbReference>
<evidence type="ECO:0000256" key="1">
    <source>
        <dbReference type="ARBA" id="ARBA00023015"/>
    </source>
</evidence>
<dbReference type="InterPro" id="IPR029016">
    <property type="entry name" value="GAF-like_dom_sf"/>
</dbReference>
<dbReference type="InterPro" id="IPR036390">
    <property type="entry name" value="WH_DNA-bd_sf"/>
</dbReference>
<keyword evidence="7" id="KW-1185">Reference proteome</keyword>
<evidence type="ECO:0000256" key="2">
    <source>
        <dbReference type="ARBA" id="ARBA00023125"/>
    </source>
</evidence>
<dbReference type="Proteomes" id="UP001595859">
    <property type="component" value="Unassembled WGS sequence"/>
</dbReference>
<feature type="domain" description="IclR-ED" evidence="5">
    <location>
        <begin position="74"/>
        <end position="251"/>
    </location>
</feature>
<sequence length="251" mass="27499">MRDRGPEPSDLVRSVSRAFRILEEVGASGAPLTVKAIARRCELNLSTAYHLVRTLTYENYLVRTPEGGYALGVSVARRFRDLLISFDQPPEVHEVMRHLSAMTRRTVYLGRFVSGRILITDLVEGPESPHLEDLAVGMDVAAHATVIGKVLLAELPRARRAEYLNDQGMRRFTSRTVVDPDALDHELTSLGDGPVLESGQFRDGVSCVGAVVRRDSATASWALVASTMAEEVPPEVVWHTVRAAADLTPAS</sequence>
<evidence type="ECO:0000313" key="6">
    <source>
        <dbReference type="EMBL" id="MFC4853806.1"/>
    </source>
</evidence>
<dbReference type="Gene3D" id="3.30.450.40">
    <property type="match status" value="1"/>
</dbReference>
<dbReference type="SUPFAM" id="SSF46785">
    <property type="entry name" value="Winged helix' DNA-binding domain"/>
    <property type="match status" value="1"/>
</dbReference>
<dbReference type="Pfam" id="PF09339">
    <property type="entry name" value="HTH_IclR"/>
    <property type="match status" value="1"/>
</dbReference>
<dbReference type="RefSeq" id="WP_378055778.1">
    <property type="nucleotide sequence ID" value="NZ_JBHSIS010000004.1"/>
</dbReference>
<dbReference type="PROSITE" id="PS51077">
    <property type="entry name" value="HTH_ICLR"/>
    <property type="match status" value="1"/>
</dbReference>
<dbReference type="InterPro" id="IPR005471">
    <property type="entry name" value="Tscrpt_reg_IclR_N"/>
</dbReference>
<feature type="domain" description="HTH iclR-type" evidence="4">
    <location>
        <begin position="12"/>
        <end position="73"/>
    </location>
</feature>
<evidence type="ECO:0000313" key="7">
    <source>
        <dbReference type="Proteomes" id="UP001595859"/>
    </source>
</evidence>
<dbReference type="InterPro" id="IPR050707">
    <property type="entry name" value="HTH_MetabolicPath_Reg"/>
</dbReference>
<evidence type="ECO:0000256" key="3">
    <source>
        <dbReference type="ARBA" id="ARBA00023163"/>
    </source>
</evidence>
<dbReference type="SUPFAM" id="SSF55781">
    <property type="entry name" value="GAF domain-like"/>
    <property type="match status" value="1"/>
</dbReference>
<comment type="caution">
    <text evidence="6">The sequence shown here is derived from an EMBL/GenBank/DDBJ whole genome shotgun (WGS) entry which is preliminary data.</text>
</comment>
<protein>
    <submittedName>
        <fullName evidence="6">IclR family transcriptional regulator</fullName>
    </submittedName>
</protein>
<dbReference type="PROSITE" id="PS51078">
    <property type="entry name" value="ICLR_ED"/>
    <property type="match status" value="1"/>
</dbReference>